<name>A0A229USB0_9BACL</name>
<evidence type="ECO:0000313" key="1">
    <source>
        <dbReference type="EMBL" id="OXM85799.1"/>
    </source>
</evidence>
<accession>A0A229USB0</accession>
<evidence type="ECO:0000313" key="2">
    <source>
        <dbReference type="Proteomes" id="UP000215509"/>
    </source>
</evidence>
<sequence length="250" mass="29168">MEQSNNFFDAYLTEIINDLDSYTRLTLLGMMFMNNKLAEGESEPYFRQLKPFLQKEKNNNYSYIYNLATIRLWGILEALVDDFIIHLLENEERVKSEEQIKKINGPLIEFYNMDKNEQSIYLLDCLKQNQKAGMKTGVGRFESILSCVGHGGFIDDHVKNAIFEHSQIRNVLVHKNGKADSRILSNCPWLNLNLGQEVNVTEEQFNKYRLSISWYILEIMNRANKYQGSTIDNTLQELQEKALTSFRTLN</sequence>
<dbReference type="EMBL" id="NMQW01000017">
    <property type="protein sequence ID" value="OXM85799.1"/>
    <property type="molecule type" value="Genomic_DNA"/>
</dbReference>
<organism evidence="1 2">
    <name type="scientific">Paenibacillus rigui</name>
    <dbReference type="NCBI Taxonomy" id="554312"/>
    <lineage>
        <taxon>Bacteria</taxon>
        <taxon>Bacillati</taxon>
        <taxon>Bacillota</taxon>
        <taxon>Bacilli</taxon>
        <taxon>Bacillales</taxon>
        <taxon>Paenibacillaceae</taxon>
        <taxon>Paenibacillus</taxon>
    </lineage>
</organism>
<dbReference type="OrthoDB" id="9810282at2"/>
<proteinExistence type="predicted"/>
<dbReference type="Proteomes" id="UP000215509">
    <property type="component" value="Unassembled WGS sequence"/>
</dbReference>
<dbReference type="AlphaFoldDB" id="A0A229USB0"/>
<gene>
    <name evidence="1" type="ORF">CF651_11210</name>
</gene>
<keyword evidence="2" id="KW-1185">Reference proteome</keyword>
<protein>
    <submittedName>
        <fullName evidence="1">Uncharacterized protein</fullName>
    </submittedName>
</protein>
<dbReference type="RefSeq" id="WP_094014949.1">
    <property type="nucleotide sequence ID" value="NZ_NMQW01000017.1"/>
</dbReference>
<comment type="caution">
    <text evidence="1">The sequence shown here is derived from an EMBL/GenBank/DDBJ whole genome shotgun (WGS) entry which is preliminary data.</text>
</comment>
<reference evidence="1 2" key="1">
    <citation type="submission" date="2017-07" db="EMBL/GenBank/DDBJ databases">
        <title>Genome sequencing and assembly of Paenibacillus rigui.</title>
        <authorList>
            <person name="Mayilraj S."/>
        </authorList>
    </citation>
    <scope>NUCLEOTIDE SEQUENCE [LARGE SCALE GENOMIC DNA]</scope>
    <source>
        <strain evidence="1 2">JCM 16352</strain>
    </source>
</reference>